<dbReference type="EMBL" id="KV748734">
    <property type="protein sequence ID" value="OCL13357.1"/>
    <property type="molecule type" value="Genomic_DNA"/>
</dbReference>
<dbReference type="Proteomes" id="UP000250140">
    <property type="component" value="Unassembled WGS sequence"/>
</dbReference>
<evidence type="ECO:0000313" key="1">
    <source>
        <dbReference type="EMBL" id="OCL13357.1"/>
    </source>
</evidence>
<accession>A0A8E2FA32</accession>
<evidence type="ECO:0000313" key="2">
    <source>
        <dbReference type="Proteomes" id="UP000250140"/>
    </source>
</evidence>
<protein>
    <submittedName>
        <fullName evidence="1">Uncharacterized protein</fullName>
    </submittedName>
</protein>
<dbReference type="AlphaFoldDB" id="A0A8E2FA32"/>
<sequence>MPISDGQPWRISYTAMGDHPSADFCKDTVAWIDNASGTDIVKACNLRTGKHIAVAGNGRESIQFITLTDELLVISTYSTLCYACDLTTGEKRSFRLPSTHDMQWSCRGRSVGGIIRNRNLSLGTTAFVWNFDSRNCKAFEIQNPTVTLRNSSEWLSARAVLINPPSETMLICWSIDTETETIIHFSRYTYAGKKSQEDRVHRIEYRVPPWRLQAINGCGGFRLCTLSKERQETPLIFTELSDKFEECKSNVKLQGLRDMLWKDSIYRLDFGKNGDKLQVHCRGTRDAPMARPLEFHRSQTYWPQNTAGACLFLNDVFVVLFGVDSMHIWCFDKDINLPRDELKALHRQKKASIS</sequence>
<dbReference type="OrthoDB" id="3919924at2759"/>
<reference evidence="1 2" key="1">
    <citation type="journal article" date="2016" name="Nat. Commun.">
        <title>Ectomycorrhizal ecology is imprinted in the genome of the dominant symbiotic fungus Cenococcum geophilum.</title>
        <authorList>
            <consortium name="DOE Joint Genome Institute"/>
            <person name="Peter M."/>
            <person name="Kohler A."/>
            <person name="Ohm R.A."/>
            <person name="Kuo A."/>
            <person name="Krutzmann J."/>
            <person name="Morin E."/>
            <person name="Arend M."/>
            <person name="Barry K.W."/>
            <person name="Binder M."/>
            <person name="Choi C."/>
            <person name="Clum A."/>
            <person name="Copeland A."/>
            <person name="Grisel N."/>
            <person name="Haridas S."/>
            <person name="Kipfer T."/>
            <person name="LaButti K."/>
            <person name="Lindquist E."/>
            <person name="Lipzen A."/>
            <person name="Maire R."/>
            <person name="Meier B."/>
            <person name="Mihaltcheva S."/>
            <person name="Molinier V."/>
            <person name="Murat C."/>
            <person name="Poggeler S."/>
            <person name="Quandt C.A."/>
            <person name="Sperisen C."/>
            <person name="Tritt A."/>
            <person name="Tisserant E."/>
            <person name="Crous P.W."/>
            <person name="Henrissat B."/>
            <person name="Nehls U."/>
            <person name="Egli S."/>
            <person name="Spatafora J.W."/>
            <person name="Grigoriev I.V."/>
            <person name="Martin F.M."/>
        </authorList>
    </citation>
    <scope>NUCLEOTIDE SEQUENCE [LARGE SCALE GENOMIC DNA]</scope>
    <source>
        <strain evidence="1 2">CBS 207.34</strain>
    </source>
</reference>
<name>A0A8E2FA32_9PEZI</name>
<organism evidence="1 2">
    <name type="scientific">Glonium stellatum</name>
    <dbReference type="NCBI Taxonomy" id="574774"/>
    <lineage>
        <taxon>Eukaryota</taxon>
        <taxon>Fungi</taxon>
        <taxon>Dikarya</taxon>
        <taxon>Ascomycota</taxon>
        <taxon>Pezizomycotina</taxon>
        <taxon>Dothideomycetes</taxon>
        <taxon>Pleosporomycetidae</taxon>
        <taxon>Gloniales</taxon>
        <taxon>Gloniaceae</taxon>
        <taxon>Glonium</taxon>
    </lineage>
</organism>
<keyword evidence="2" id="KW-1185">Reference proteome</keyword>
<proteinExistence type="predicted"/>
<gene>
    <name evidence="1" type="ORF">AOQ84DRAFT_112541</name>
</gene>